<protein>
    <submittedName>
        <fullName evidence="1">Uncharacterized protein</fullName>
    </submittedName>
</protein>
<evidence type="ECO:0000313" key="2">
    <source>
        <dbReference type="Proteomes" id="UP000886520"/>
    </source>
</evidence>
<gene>
    <name evidence="1" type="ORF">GOP47_0012165</name>
</gene>
<evidence type="ECO:0000313" key="1">
    <source>
        <dbReference type="EMBL" id="KAI5072059.1"/>
    </source>
</evidence>
<proteinExistence type="predicted"/>
<dbReference type="EMBL" id="JABFUD020000012">
    <property type="protein sequence ID" value="KAI5072059.1"/>
    <property type="molecule type" value="Genomic_DNA"/>
</dbReference>
<name>A0A9D4UQP1_ADICA</name>
<accession>A0A9D4UQP1</accession>
<comment type="caution">
    <text evidence="1">The sequence shown here is derived from an EMBL/GenBank/DDBJ whole genome shotgun (WGS) entry which is preliminary data.</text>
</comment>
<reference evidence="1" key="1">
    <citation type="submission" date="2021-01" db="EMBL/GenBank/DDBJ databases">
        <title>Adiantum capillus-veneris genome.</title>
        <authorList>
            <person name="Fang Y."/>
            <person name="Liao Q."/>
        </authorList>
    </citation>
    <scope>NUCLEOTIDE SEQUENCE</scope>
    <source>
        <strain evidence="1">H3</strain>
        <tissue evidence="1">Leaf</tissue>
    </source>
</reference>
<dbReference type="AlphaFoldDB" id="A0A9D4UQP1"/>
<keyword evidence="2" id="KW-1185">Reference proteome</keyword>
<dbReference type="Proteomes" id="UP000886520">
    <property type="component" value="Chromosome 12"/>
</dbReference>
<organism evidence="1 2">
    <name type="scientific">Adiantum capillus-veneris</name>
    <name type="common">Maidenhair fern</name>
    <dbReference type="NCBI Taxonomy" id="13818"/>
    <lineage>
        <taxon>Eukaryota</taxon>
        <taxon>Viridiplantae</taxon>
        <taxon>Streptophyta</taxon>
        <taxon>Embryophyta</taxon>
        <taxon>Tracheophyta</taxon>
        <taxon>Polypodiopsida</taxon>
        <taxon>Polypodiidae</taxon>
        <taxon>Polypodiales</taxon>
        <taxon>Pteridineae</taxon>
        <taxon>Pteridaceae</taxon>
        <taxon>Vittarioideae</taxon>
        <taxon>Adiantum</taxon>
    </lineage>
</organism>
<sequence length="185" mass="20541">MSLSFTLHSHFCSPALLSPTISCRRAPSLLKAKHVLPLLRTSFLAGAAPIFARICGRSRRKSCILSCSRLGLQQRCSATNSLKLVAFLVKWTAKSGAAWLGRDIKNHSSLNFVYGASLPRLHFASNTSSDIAQCHLLSEKKGSYDVPRSQFYKIPSTQTRMWDCWTCYNDCQNFCLLSTFANLSG</sequence>